<sequence>MRSRSVRRIGAGAVVVATALVVSAVPAQATPQGQTSLGSVKVVRGNQPMTLEPLAQCDVTGTQDNSSQGAAVRNVASFGSGTTKCTQDTANKTAKMEATGSKFAFTALVPYGGPRIELANYTASCAASTNGTQASFQFSGLRGVTVDTPIPQNTAVLVGPADKPQAKVIFNEITLAQPSDGSVSINMMHIVLFPNGGPLSGDVLVGAAACSPVK</sequence>
<accession>A0ABR6BTN2</accession>
<name>A0ABR6BTN2_9PSEU</name>
<comment type="caution">
    <text evidence="2">The sequence shown here is derived from an EMBL/GenBank/DDBJ whole genome shotgun (WGS) entry which is preliminary data.</text>
</comment>
<evidence type="ECO:0000256" key="1">
    <source>
        <dbReference type="SAM" id="SignalP"/>
    </source>
</evidence>
<gene>
    <name evidence="2" type="ORF">BC739_007515</name>
</gene>
<feature type="signal peptide" evidence="1">
    <location>
        <begin position="1"/>
        <end position="29"/>
    </location>
</feature>
<dbReference type="EMBL" id="JACJID010000006">
    <property type="protein sequence ID" value="MBA8930282.1"/>
    <property type="molecule type" value="Genomic_DNA"/>
</dbReference>
<dbReference type="RefSeq" id="WP_148309370.1">
    <property type="nucleotide sequence ID" value="NZ_BAAABQ010000054.1"/>
</dbReference>
<evidence type="ECO:0000313" key="3">
    <source>
        <dbReference type="Proteomes" id="UP000517916"/>
    </source>
</evidence>
<organism evidence="2 3">
    <name type="scientific">Kutzneria viridogrisea</name>
    <dbReference type="NCBI Taxonomy" id="47990"/>
    <lineage>
        <taxon>Bacteria</taxon>
        <taxon>Bacillati</taxon>
        <taxon>Actinomycetota</taxon>
        <taxon>Actinomycetes</taxon>
        <taxon>Pseudonocardiales</taxon>
        <taxon>Pseudonocardiaceae</taxon>
        <taxon>Kutzneria</taxon>
    </lineage>
</organism>
<dbReference type="Proteomes" id="UP000517916">
    <property type="component" value="Unassembled WGS sequence"/>
</dbReference>
<keyword evidence="1" id="KW-0732">Signal</keyword>
<feature type="chain" id="PRO_5047133307" description="Secreted protein" evidence="1">
    <location>
        <begin position="30"/>
        <end position="214"/>
    </location>
</feature>
<proteinExistence type="predicted"/>
<protein>
    <recommendedName>
        <fullName evidence="4">Secreted protein</fullName>
    </recommendedName>
</protein>
<reference evidence="2 3" key="1">
    <citation type="submission" date="2020-08" db="EMBL/GenBank/DDBJ databases">
        <title>Genomic Encyclopedia of Archaeal and Bacterial Type Strains, Phase II (KMG-II): from individual species to whole genera.</title>
        <authorList>
            <person name="Goeker M."/>
        </authorList>
    </citation>
    <scope>NUCLEOTIDE SEQUENCE [LARGE SCALE GENOMIC DNA]</scope>
    <source>
        <strain evidence="2 3">DSM 43850</strain>
    </source>
</reference>
<evidence type="ECO:0008006" key="4">
    <source>
        <dbReference type="Google" id="ProtNLM"/>
    </source>
</evidence>
<keyword evidence="3" id="KW-1185">Reference proteome</keyword>
<evidence type="ECO:0000313" key="2">
    <source>
        <dbReference type="EMBL" id="MBA8930282.1"/>
    </source>
</evidence>